<dbReference type="Gramene" id="TraesNOR3B03G01748040.1">
    <property type="protein sequence ID" value="TraesNOR3B03G01748040.1"/>
    <property type="gene ID" value="TraesNOR3B03G01748040"/>
</dbReference>
<sequence length="139" mass="15258">MVSGTQRELFSMGAMNNDHDPRSTLSPASKMKHSVTVRPKAMLSVVLARDGLPEVNYKTCASYRGRVVATAIFWPSQSRSSAAAEHMMINGNPAVDANGTCKMLLLGAWSIFKPPWILNLAALKAENLDRDEVPVRQCR</sequence>
<reference evidence="2" key="2">
    <citation type="submission" date="2018-10" db="UniProtKB">
        <authorList>
            <consortium name="EnsemblPlants"/>
        </authorList>
    </citation>
    <scope>IDENTIFICATION</scope>
</reference>
<dbReference type="Gramene" id="TraesCAD_scaffold_027491_01G000400.1">
    <property type="protein sequence ID" value="TraesCAD_scaffold_027491_01G000400.1"/>
    <property type="gene ID" value="TraesCAD_scaffold_027491_01G000400"/>
</dbReference>
<evidence type="ECO:0000313" key="2">
    <source>
        <dbReference type="EnsemblPlants" id="TraesCS3B02G436200.1"/>
    </source>
</evidence>
<name>A0A3B6FU57_WHEAT</name>
<dbReference type="Gramene" id="TraesCS3B03G1076400.1">
    <property type="protein sequence ID" value="TraesCS3B03G1076400.1.CDS"/>
    <property type="gene ID" value="TraesCS3B03G1076400"/>
</dbReference>
<feature type="region of interest" description="Disordered" evidence="1">
    <location>
        <begin position="12"/>
        <end position="31"/>
    </location>
</feature>
<dbReference type="Gramene" id="TraesJAG3B03G01732760.1">
    <property type="protein sequence ID" value="TraesJAG3B03G01732760.1"/>
    <property type="gene ID" value="TraesJAG3B03G01732760"/>
</dbReference>
<organism evidence="2">
    <name type="scientific">Triticum aestivum</name>
    <name type="common">Wheat</name>
    <dbReference type="NCBI Taxonomy" id="4565"/>
    <lineage>
        <taxon>Eukaryota</taxon>
        <taxon>Viridiplantae</taxon>
        <taxon>Streptophyta</taxon>
        <taxon>Embryophyta</taxon>
        <taxon>Tracheophyta</taxon>
        <taxon>Spermatophyta</taxon>
        <taxon>Magnoliopsida</taxon>
        <taxon>Liliopsida</taxon>
        <taxon>Poales</taxon>
        <taxon>Poaceae</taxon>
        <taxon>BOP clade</taxon>
        <taxon>Pooideae</taxon>
        <taxon>Triticodae</taxon>
        <taxon>Triticeae</taxon>
        <taxon>Triticinae</taxon>
        <taxon>Triticum</taxon>
    </lineage>
</organism>
<dbReference type="Proteomes" id="UP000019116">
    <property type="component" value="Chromosome 3B"/>
</dbReference>
<dbReference type="AlphaFoldDB" id="A0A3B6FU57"/>
<dbReference type="Gramene" id="TraesJUL3B03G01739040.1">
    <property type="protein sequence ID" value="TraesJUL3B03G01739040.1"/>
    <property type="gene ID" value="TraesJUL3B03G01739040"/>
</dbReference>
<dbReference type="Gramene" id="TraesWEE_scaffold_025460_01G000100.1">
    <property type="protein sequence ID" value="TraesWEE_scaffold_025460_01G000100.1"/>
    <property type="gene ID" value="TraesWEE_scaffold_025460_01G000100"/>
</dbReference>
<dbReference type="Gramene" id="TraesSYM3B03G01747140.1">
    <property type="protein sequence ID" value="TraesSYM3B03G01747140.1"/>
    <property type="gene ID" value="TraesSYM3B03G01747140"/>
</dbReference>
<dbReference type="Gramene" id="TraesARI3B03G01753770.1">
    <property type="protein sequence ID" value="TraesARI3B03G01753770.1"/>
    <property type="gene ID" value="TraesARI3B03G01753770"/>
</dbReference>
<dbReference type="Gramene" id="TraesCS3B02G436200.1">
    <property type="protein sequence ID" value="TraesCS3B02G436200.1"/>
    <property type="gene ID" value="TraesCS3B02G436200"/>
</dbReference>
<protein>
    <submittedName>
        <fullName evidence="2">Uncharacterized protein</fullName>
    </submittedName>
</protein>
<dbReference type="Gramene" id="TraesLAC3B03G01666420.1">
    <property type="protein sequence ID" value="TraesLAC3B03G01666420.1"/>
    <property type="gene ID" value="TraesLAC3B03G01666420"/>
</dbReference>
<evidence type="ECO:0000256" key="1">
    <source>
        <dbReference type="SAM" id="MobiDB-lite"/>
    </source>
</evidence>
<dbReference type="EnsemblPlants" id="TraesCS3B02G436200.1">
    <property type="protein sequence ID" value="TraesCS3B02G436200.1"/>
    <property type="gene ID" value="TraesCS3B02G436200"/>
</dbReference>
<dbReference type="Gramene" id="TraesMAC3B03G01725710.1">
    <property type="protein sequence ID" value="TraesMAC3B03G01725710.1"/>
    <property type="gene ID" value="TraesMAC3B03G01725710"/>
</dbReference>
<reference evidence="2" key="1">
    <citation type="submission" date="2018-08" db="EMBL/GenBank/DDBJ databases">
        <authorList>
            <person name="Rossello M."/>
        </authorList>
    </citation>
    <scope>NUCLEOTIDE SEQUENCE [LARGE SCALE GENOMIC DNA]</scope>
    <source>
        <strain evidence="2">cv. Chinese Spring</strain>
    </source>
</reference>
<accession>A0A3B6FU57</accession>
<evidence type="ECO:0000313" key="3">
    <source>
        <dbReference type="Proteomes" id="UP000019116"/>
    </source>
</evidence>
<dbReference type="Gramene" id="TraesROB_scaffold_021674_01G000500.1">
    <property type="protein sequence ID" value="TraesROB_scaffold_021674_01G000500.1"/>
    <property type="gene ID" value="TraesROB_scaffold_021674_01G000500"/>
</dbReference>
<proteinExistence type="predicted"/>
<dbReference type="Gramene" id="TraesCLE_scaffold_057823_01G000100.1">
    <property type="protein sequence ID" value="TraesCLE_scaffold_057823_01G000100.1"/>
    <property type="gene ID" value="TraesCLE_scaffold_057823_01G000100"/>
</dbReference>
<dbReference type="Gramene" id="TraesSTA3B03G01714460.1">
    <property type="protein sequence ID" value="TraesSTA3B03G01714460.1"/>
    <property type="gene ID" value="TraesSTA3B03G01714460"/>
</dbReference>
<keyword evidence="3" id="KW-1185">Reference proteome</keyword>
<dbReference type="Gramene" id="TraesLDM3B03G01723590.1">
    <property type="protein sequence ID" value="TraesLDM3B03G01723590.1"/>
    <property type="gene ID" value="TraesLDM3B03G01723590"/>
</dbReference>